<accession>A0A3G4RX92</accession>
<sequence length="153" mass="16991">MHSIHMKSGRDTTHLKTTRRLSLKHWSTKTVIFSAESWPCFQIEPAAGTGKTPFLDNLIQMLTFDIGLSILHCSFAASKSLACFCSPISRTIEPPRFRQRLERNRKPSGRTPRPPSAVTPTVYDHLPTEWLPVPCKWALQGAGAVPGDLKAPG</sequence>
<dbReference type="AlphaFoldDB" id="A0A3G4RX92"/>
<keyword evidence="2" id="KW-0614">Plasmid</keyword>
<evidence type="ECO:0000256" key="1">
    <source>
        <dbReference type="SAM" id="MobiDB-lite"/>
    </source>
</evidence>
<gene>
    <name evidence="2" type="ORF">D0362_00143</name>
</gene>
<protein>
    <submittedName>
        <fullName evidence="2">Uncharacterized protein</fullName>
    </submittedName>
</protein>
<proteinExistence type="predicted"/>
<name>A0A3G4RX92_ECOLX</name>
<geneLocation type="plasmid" evidence="2">
    <name>p13-032</name>
</geneLocation>
<dbReference type="EMBL" id="MH847644">
    <property type="protein sequence ID" value="AYU70346.1"/>
    <property type="molecule type" value="Genomic_DNA"/>
</dbReference>
<feature type="region of interest" description="Disordered" evidence="1">
    <location>
        <begin position="96"/>
        <end position="119"/>
    </location>
</feature>
<feature type="compositionally biased region" description="Basic and acidic residues" evidence="1">
    <location>
        <begin position="96"/>
        <end position="105"/>
    </location>
</feature>
<reference evidence="2" key="1">
    <citation type="journal article" date="2018" name="Vet. Microbiol.">
        <title>Characterization of plasmids harboring blaCTX-M genes in Escherichia coli from French pigs.</title>
        <authorList>
            <person name="Lucas P."/>
            <person name="Jouy E."/>
            <person name="Le Devendec L."/>
            <person name="de Boisseson C."/>
            <person name="Perrin-Guyomard A."/>
            <person name="Jove T."/>
            <person name="Blanchard Y."/>
            <person name="Touzain F."/>
            <person name="Kempf I."/>
        </authorList>
    </citation>
    <scope>NUCLEOTIDE SEQUENCE</scope>
    <source>
        <strain evidence="2">13-032</strain>
        <plasmid evidence="2">p13-032</plasmid>
    </source>
</reference>
<organism evidence="2">
    <name type="scientific">Escherichia coli</name>
    <dbReference type="NCBI Taxonomy" id="562"/>
    <lineage>
        <taxon>Bacteria</taxon>
        <taxon>Pseudomonadati</taxon>
        <taxon>Pseudomonadota</taxon>
        <taxon>Gammaproteobacteria</taxon>
        <taxon>Enterobacterales</taxon>
        <taxon>Enterobacteriaceae</taxon>
        <taxon>Escherichia</taxon>
    </lineage>
</organism>
<evidence type="ECO:0000313" key="2">
    <source>
        <dbReference type="EMBL" id="AYU70346.1"/>
    </source>
</evidence>